<dbReference type="AlphaFoldDB" id="A0A8I2YIH1"/>
<evidence type="ECO:0000313" key="4">
    <source>
        <dbReference type="Proteomes" id="UP000683000"/>
    </source>
</evidence>
<name>A0A8I2YIH1_9AGAM</name>
<comment type="caution">
    <text evidence="3">The sequence shown here is derived from an EMBL/GenBank/DDBJ whole genome shotgun (WGS) entry which is preliminary data.</text>
</comment>
<evidence type="ECO:0000313" key="3">
    <source>
        <dbReference type="EMBL" id="KAG6372685.1"/>
    </source>
</evidence>
<sequence>MLTGVQCMSLHGVVNGDVNGAAPAPSSDLVTELENVQAQFELYKVEMGMDAEQLRKDFAQAQRQLSQANTVLSKATAKIEFLNDLDSLALCNQQLYDQQTCLDIDCERVMDKLAVTKGDLEQLRNEAMNLCAEKKIWKNAQNQLAEENKNLATECSQLSHLMANVQRMHNDLERSGENDRRCLESQVQMVENHTQDLKSQLSQECKNLRHITLQRDIDMKELQSCLDKIVRHCTHVERSGPYSSNILRPDSSPKHGSPLSEPKLAKHISKNRWKNLHANFRETRRNSLSMKEGHPVQVLPLLCPIQTCPMNNNSSKKSQTFGVLSRQHICGHVFMDILFSAQLKVAQVDLAAARNHMHDWYII</sequence>
<dbReference type="Proteomes" id="UP000683000">
    <property type="component" value="Unassembled WGS sequence"/>
</dbReference>
<dbReference type="EMBL" id="JAGFBS010000026">
    <property type="protein sequence ID" value="KAG6372685.1"/>
    <property type="molecule type" value="Genomic_DNA"/>
</dbReference>
<feature type="region of interest" description="Disordered" evidence="2">
    <location>
        <begin position="240"/>
        <end position="265"/>
    </location>
</feature>
<accession>A0A8I2YIH1</accession>
<keyword evidence="1" id="KW-0175">Coiled coil</keyword>
<feature type="coiled-coil region" evidence="1">
    <location>
        <begin position="51"/>
        <end position="78"/>
    </location>
</feature>
<gene>
    <name evidence="3" type="ORF">JVT61DRAFT_7448</name>
</gene>
<protein>
    <submittedName>
        <fullName evidence="3">Uncharacterized protein</fullName>
    </submittedName>
</protein>
<dbReference type="GO" id="GO:0006406">
    <property type="term" value="P:mRNA export from nucleus"/>
    <property type="evidence" value="ECO:0007669"/>
    <property type="project" value="TreeGrafter"/>
</dbReference>
<keyword evidence="4" id="KW-1185">Reference proteome</keyword>
<organism evidence="3 4">
    <name type="scientific">Boletus reticuloceps</name>
    <dbReference type="NCBI Taxonomy" id="495285"/>
    <lineage>
        <taxon>Eukaryota</taxon>
        <taxon>Fungi</taxon>
        <taxon>Dikarya</taxon>
        <taxon>Basidiomycota</taxon>
        <taxon>Agaricomycotina</taxon>
        <taxon>Agaricomycetes</taxon>
        <taxon>Agaricomycetidae</taxon>
        <taxon>Boletales</taxon>
        <taxon>Boletineae</taxon>
        <taxon>Boletaceae</taxon>
        <taxon>Boletoideae</taxon>
        <taxon>Boletus</taxon>
    </lineage>
</organism>
<feature type="coiled-coil region" evidence="1">
    <location>
        <begin position="106"/>
        <end position="140"/>
    </location>
</feature>
<evidence type="ECO:0000256" key="1">
    <source>
        <dbReference type="SAM" id="Coils"/>
    </source>
</evidence>
<dbReference type="GO" id="GO:0017056">
    <property type="term" value="F:structural constituent of nuclear pore"/>
    <property type="evidence" value="ECO:0007669"/>
    <property type="project" value="TreeGrafter"/>
</dbReference>
<proteinExistence type="predicted"/>
<dbReference type="GO" id="GO:0005643">
    <property type="term" value="C:nuclear pore"/>
    <property type="evidence" value="ECO:0007669"/>
    <property type="project" value="TreeGrafter"/>
</dbReference>
<dbReference type="PANTHER" id="PTHR18898">
    <property type="entry name" value="NUCLEOPROTEIN TPR-RELATED"/>
    <property type="match status" value="1"/>
</dbReference>
<evidence type="ECO:0000256" key="2">
    <source>
        <dbReference type="SAM" id="MobiDB-lite"/>
    </source>
</evidence>
<dbReference type="OrthoDB" id="2688898at2759"/>
<reference evidence="3" key="1">
    <citation type="submission" date="2021-03" db="EMBL/GenBank/DDBJ databases">
        <title>Evolutionary innovations through gain and loss of genes in the ectomycorrhizal Boletales.</title>
        <authorList>
            <person name="Wu G."/>
            <person name="Miyauchi S."/>
            <person name="Morin E."/>
            <person name="Yang Z.-L."/>
            <person name="Xu J."/>
            <person name="Martin F.M."/>
        </authorList>
    </citation>
    <scope>NUCLEOTIDE SEQUENCE</scope>
    <source>
        <strain evidence="3">BR01</strain>
    </source>
</reference>
<dbReference type="PANTHER" id="PTHR18898:SF2">
    <property type="entry name" value="NUCLEOPROTEIN TPR"/>
    <property type="match status" value="1"/>
</dbReference>